<feature type="transmembrane region" description="Helical" evidence="7">
    <location>
        <begin position="312"/>
        <end position="335"/>
    </location>
</feature>
<dbReference type="EMBL" id="JAWDGP010001268">
    <property type="protein sequence ID" value="KAK3793225.1"/>
    <property type="molecule type" value="Genomic_DNA"/>
</dbReference>
<dbReference type="Pfam" id="PF00860">
    <property type="entry name" value="Xan_ur_permease"/>
    <property type="match status" value="1"/>
</dbReference>
<gene>
    <name evidence="8" type="ORF">RRG08_003605</name>
</gene>
<dbReference type="InterPro" id="IPR006043">
    <property type="entry name" value="NCS2"/>
</dbReference>
<feature type="transmembrane region" description="Helical" evidence="7">
    <location>
        <begin position="549"/>
        <end position="568"/>
    </location>
</feature>
<evidence type="ECO:0000256" key="5">
    <source>
        <dbReference type="ARBA" id="ARBA00023136"/>
    </source>
</evidence>
<evidence type="ECO:0000256" key="2">
    <source>
        <dbReference type="ARBA" id="ARBA00008821"/>
    </source>
</evidence>
<feature type="transmembrane region" description="Helical" evidence="7">
    <location>
        <begin position="457"/>
        <end position="479"/>
    </location>
</feature>
<feature type="transmembrane region" description="Helical" evidence="7">
    <location>
        <begin position="516"/>
        <end position="534"/>
    </location>
</feature>
<evidence type="ECO:0000256" key="6">
    <source>
        <dbReference type="SAM" id="MobiDB-lite"/>
    </source>
</evidence>
<proteinExistence type="inferred from homology"/>
<evidence type="ECO:0000256" key="4">
    <source>
        <dbReference type="ARBA" id="ARBA00022989"/>
    </source>
</evidence>
<keyword evidence="9" id="KW-1185">Reference proteome</keyword>
<dbReference type="Proteomes" id="UP001283361">
    <property type="component" value="Unassembled WGS sequence"/>
</dbReference>
<organism evidence="8 9">
    <name type="scientific">Elysia crispata</name>
    <name type="common">lettuce slug</name>
    <dbReference type="NCBI Taxonomy" id="231223"/>
    <lineage>
        <taxon>Eukaryota</taxon>
        <taxon>Metazoa</taxon>
        <taxon>Spiralia</taxon>
        <taxon>Lophotrochozoa</taxon>
        <taxon>Mollusca</taxon>
        <taxon>Gastropoda</taxon>
        <taxon>Heterobranchia</taxon>
        <taxon>Euthyneura</taxon>
        <taxon>Panpulmonata</taxon>
        <taxon>Sacoglossa</taxon>
        <taxon>Placobranchoidea</taxon>
        <taxon>Plakobranchidae</taxon>
        <taxon>Elysia</taxon>
    </lineage>
</organism>
<protein>
    <recommendedName>
        <fullName evidence="10">Solute carrier family 23 member 2</fullName>
    </recommendedName>
</protein>
<evidence type="ECO:0000256" key="1">
    <source>
        <dbReference type="ARBA" id="ARBA00004141"/>
    </source>
</evidence>
<reference evidence="8" key="1">
    <citation type="journal article" date="2023" name="G3 (Bethesda)">
        <title>A reference genome for the long-term kleptoplast-retaining sea slug Elysia crispata morphotype clarki.</title>
        <authorList>
            <person name="Eastman K.E."/>
            <person name="Pendleton A.L."/>
            <person name="Shaikh M.A."/>
            <person name="Suttiyut T."/>
            <person name="Ogas R."/>
            <person name="Tomko P."/>
            <person name="Gavelis G."/>
            <person name="Widhalm J.R."/>
            <person name="Wisecaver J.H."/>
        </authorList>
    </citation>
    <scope>NUCLEOTIDE SEQUENCE</scope>
    <source>
        <strain evidence="8">ECLA1</strain>
    </source>
</reference>
<comment type="subcellular location">
    <subcellularLocation>
        <location evidence="1">Membrane</location>
        <topology evidence="1">Multi-pass membrane protein</topology>
    </subcellularLocation>
</comment>
<keyword evidence="4 7" id="KW-1133">Transmembrane helix</keyword>
<keyword evidence="5 7" id="KW-0472">Membrane</keyword>
<evidence type="ECO:0000313" key="8">
    <source>
        <dbReference type="EMBL" id="KAK3793225.1"/>
    </source>
</evidence>
<keyword evidence="3 7" id="KW-0812">Transmembrane</keyword>
<name>A0AAE1AT08_9GAST</name>
<evidence type="ECO:0000256" key="3">
    <source>
        <dbReference type="ARBA" id="ARBA00022692"/>
    </source>
</evidence>
<feature type="transmembrane region" description="Helical" evidence="7">
    <location>
        <begin position="245"/>
        <end position="264"/>
    </location>
</feature>
<comment type="similarity">
    <text evidence="2">Belongs to the nucleobase:cation symporter-2 (NCS2) (TC 2.A.40) family.</text>
</comment>
<feature type="transmembrane region" description="Helical" evidence="7">
    <location>
        <begin position="218"/>
        <end position="238"/>
    </location>
</feature>
<feature type="compositionally biased region" description="Basic and acidic residues" evidence="6">
    <location>
        <begin position="8"/>
        <end position="20"/>
    </location>
</feature>
<evidence type="ECO:0008006" key="10">
    <source>
        <dbReference type="Google" id="ProtNLM"/>
    </source>
</evidence>
<feature type="transmembrane region" description="Helical" evidence="7">
    <location>
        <begin position="270"/>
        <end position="291"/>
    </location>
</feature>
<accession>A0AAE1AT08</accession>
<dbReference type="PANTHER" id="PTHR11119">
    <property type="entry name" value="XANTHINE-URACIL / VITAMIN C PERMEASE FAMILY MEMBER"/>
    <property type="match status" value="1"/>
</dbReference>
<dbReference type="AlphaFoldDB" id="A0AAE1AT08"/>
<feature type="transmembrane region" description="Helical" evidence="7">
    <location>
        <begin position="485"/>
        <end position="504"/>
    </location>
</feature>
<feature type="region of interest" description="Disordered" evidence="6">
    <location>
        <begin position="1"/>
        <end position="20"/>
    </location>
</feature>
<comment type="caution">
    <text evidence="8">The sequence shown here is derived from an EMBL/GenBank/DDBJ whole genome shotgun (WGS) entry which is preliminary data.</text>
</comment>
<dbReference type="GO" id="GO:0016020">
    <property type="term" value="C:membrane"/>
    <property type="evidence" value="ECO:0007669"/>
    <property type="project" value="UniProtKB-SubCell"/>
</dbReference>
<evidence type="ECO:0000313" key="9">
    <source>
        <dbReference type="Proteomes" id="UP001283361"/>
    </source>
</evidence>
<evidence type="ECO:0000256" key="7">
    <source>
        <dbReference type="SAM" id="Phobius"/>
    </source>
</evidence>
<feature type="transmembrane region" description="Helical" evidence="7">
    <location>
        <begin position="369"/>
        <end position="391"/>
    </location>
</feature>
<sequence>MSNGVLEMQHHNGVDSTKENMNDATCIDHEESDGLEISEMLQPVEGCSQKRHSTHLIRSLDGGPPVLEPDEDTPAPLHYRVSETPPVHLLLMFALQQVLINISSPLSVTLVVSEVVCSQQDEDIKQHILSASMFMVGVSTFLMSTFGVRLPIFQGPSPVYLVPLLAMSSFPEWTCPEIIKGTAGANNDTVLFAVGENNTLTPARDIILIKVAKLSGSLMAVGVVHFLIGATGLVGVLVRYIGPVTIAPTIILVGISLYKLVVTFARPSILVSSITVICNLILSLFLANKLTPIPIWTRDKGFHIHWFPLHQMLSVLISILVGWAFSYILTAAGFFTDDSTSNEYLARTDAKANIISVAPFFDIPYPGKFAGFTFSIAAFVNFMIATLVSVFDSIGDYSACAKTSRVTPPPKFAFNRGIAVEGLATVMSGSLGCCHSTVSYGGSIAAIGITGVASRRVFQVCGLIFVSIGVLGKVGAFFLTIPLPVLGGCSLVTIGIFIGLAVSYLDAVNLRSTRNLAIIGIALLLGFSVPHWAIKYGDQINTGSKQADMMITVLLSNASLVASAFACFMDNAVPGTLKERGLLEQIRELDNAQENTIPKKGGFFEEGRKVYHLPLIPNRLRRSTFSKVVPIFDHVKK</sequence>
<dbReference type="GO" id="GO:0022857">
    <property type="term" value="F:transmembrane transporter activity"/>
    <property type="evidence" value="ECO:0007669"/>
    <property type="project" value="InterPro"/>
</dbReference>